<protein>
    <submittedName>
        <fullName evidence="2">Uncharacterized protein</fullName>
    </submittedName>
</protein>
<organism evidence="2 3">
    <name type="scientific">Nocardia africana</name>
    <dbReference type="NCBI Taxonomy" id="134964"/>
    <lineage>
        <taxon>Bacteria</taxon>
        <taxon>Bacillati</taxon>
        <taxon>Actinomycetota</taxon>
        <taxon>Actinomycetes</taxon>
        <taxon>Mycobacteriales</taxon>
        <taxon>Nocardiaceae</taxon>
        <taxon>Nocardia</taxon>
    </lineage>
</organism>
<keyword evidence="1" id="KW-1133">Transmembrane helix</keyword>
<evidence type="ECO:0000256" key="1">
    <source>
        <dbReference type="SAM" id="Phobius"/>
    </source>
</evidence>
<sequence length="64" mass="6838">MTYKRFMDAVIITVGLALFLLGLTGGEPIGVVLGLFVAVLGIVSLIPRNRDAQRQQAPGQGNDR</sequence>
<evidence type="ECO:0000313" key="2">
    <source>
        <dbReference type="EMBL" id="SUA47225.1"/>
    </source>
</evidence>
<evidence type="ECO:0000313" key="3">
    <source>
        <dbReference type="Proteomes" id="UP000255082"/>
    </source>
</evidence>
<gene>
    <name evidence="2" type="ORF">NCTC13184_05765</name>
</gene>
<name>A0A378X326_9NOCA</name>
<keyword evidence="1" id="KW-0812">Transmembrane</keyword>
<proteinExistence type="predicted"/>
<accession>A0A378X326</accession>
<keyword evidence="1" id="KW-0472">Membrane</keyword>
<feature type="transmembrane region" description="Helical" evidence="1">
    <location>
        <begin position="29"/>
        <end position="46"/>
    </location>
</feature>
<reference evidence="2 3" key="1">
    <citation type="submission" date="2018-06" db="EMBL/GenBank/DDBJ databases">
        <authorList>
            <consortium name="Pathogen Informatics"/>
            <person name="Doyle S."/>
        </authorList>
    </citation>
    <scope>NUCLEOTIDE SEQUENCE [LARGE SCALE GENOMIC DNA]</scope>
    <source>
        <strain evidence="2 3">NCTC13184</strain>
    </source>
</reference>
<dbReference type="EMBL" id="UGRU01000001">
    <property type="protein sequence ID" value="SUA47225.1"/>
    <property type="molecule type" value="Genomic_DNA"/>
</dbReference>
<dbReference type="Proteomes" id="UP000255082">
    <property type="component" value="Unassembled WGS sequence"/>
</dbReference>
<feature type="transmembrane region" description="Helical" evidence="1">
    <location>
        <begin position="7"/>
        <end position="23"/>
    </location>
</feature>
<dbReference type="AlphaFoldDB" id="A0A378X326"/>